<dbReference type="PANTHER" id="PTHR47793">
    <property type="entry name" value="HISTONE DEACETYLASE COMPLEX SUBUNIT CTI6"/>
    <property type="match status" value="1"/>
</dbReference>
<dbReference type="Proteomes" id="UP000268162">
    <property type="component" value="Unassembled WGS sequence"/>
</dbReference>
<feature type="domain" description="Zinc finger PHD-type" evidence="5">
    <location>
        <begin position="47"/>
        <end position="93"/>
    </location>
</feature>
<dbReference type="STRING" id="215637.A0A4P9ZV68"/>
<proteinExistence type="predicted"/>
<evidence type="ECO:0000259" key="5">
    <source>
        <dbReference type="SMART" id="SM00249"/>
    </source>
</evidence>
<feature type="compositionally biased region" description="Polar residues" evidence="4">
    <location>
        <begin position="240"/>
        <end position="262"/>
    </location>
</feature>
<dbReference type="InterPro" id="IPR053051">
    <property type="entry name" value="HDAC_complex_subunit"/>
</dbReference>
<dbReference type="InterPro" id="IPR013083">
    <property type="entry name" value="Znf_RING/FYVE/PHD"/>
</dbReference>
<evidence type="ECO:0000256" key="4">
    <source>
        <dbReference type="SAM" id="MobiDB-lite"/>
    </source>
</evidence>
<evidence type="ECO:0000256" key="3">
    <source>
        <dbReference type="ARBA" id="ARBA00022833"/>
    </source>
</evidence>
<feature type="compositionally biased region" description="Low complexity" evidence="4">
    <location>
        <begin position="474"/>
        <end position="497"/>
    </location>
</feature>
<feature type="region of interest" description="Disordered" evidence="4">
    <location>
        <begin position="453"/>
        <end position="497"/>
    </location>
</feature>
<accession>A0A4P9ZV68</accession>
<dbReference type="SMART" id="SM00249">
    <property type="entry name" value="PHD"/>
    <property type="match status" value="1"/>
</dbReference>
<sequence length="544" mass="57900">MAKGFKQCKSRSSVKADNKGIFQANGSRSNSSRRGHRSRSYNADITRCVCGGDQEDGLFMIQCDSCKVWQHGECVNLPDQKYCPESYFCEVCRPEDHPYLILAEPAPVGTPKTGTALNGVGPVPTGPTGYANSNTNNNNIDDDDEYDEEEEYSLGTGKVISSSKPRRSNPTSHRSRSSVTATTTTNPSQRSPKGKAKALRPLVVPSEDSLTDATMAYTSLATPQTSSSTHFGAATGLIQPPTQGTWATPTSFSQCPSPSLPTESKRSYESDSDLYVSEHQARKRKVNRSDSAASTASTVDHPYQHPSPPGAEDPAVSHTSTPAPASPNPGLSTTPLPRKRLSSKKSAKSSTKKSSSSSKSRSSHASRRSGEEPASKVALSTQSDPGSAPARSATTDYSHDEGPPAPSSVTSDPAPFVCPVSYPSPKMTFHEMIKRTNYILDYISRVQVSLAEHKSPLPSSTRSSPINSGGDTFPASHPSAAMADPAPSPLDSSCSAILTPVSMGSSGSISSESNSQSLPSASSMQLIDMLTRDLIRFQEMYTTN</sequence>
<dbReference type="PANTHER" id="PTHR47793:SF1">
    <property type="entry name" value="HISTONE DEACETYLASE COMPLEX SUBUNIT CTI6"/>
    <property type="match status" value="1"/>
</dbReference>
<dbReference type="PROSITE" id="PS01359">
    <property type="entry name" value="ZF_PHD_1"/>
    <property type="match status" value="1"/>
</dbReference>
<gene>
    <name evidence="6" type="ORF">BJ085DRAFT_38888</name>
</gene>
<dbReference type="InterPro" id="IPR001965">
    <property type="entry name" value="Znf_PHD"/>
</dbReference>
<feature type="region of interest" description="Disordered" evidence="4">
    <location>
        <begin position="222"/>
        <end position="415"/>
    </location>
</feature>
<protein>
    <recommendedName>
        <fullName evidence="5">Zinc finger PHD-type domain-containing protein</fullName>
    </recommendedName>
</protein>
<feature type="compositionally biased region" description="Basic residues" evidence="4">
    <location>
        <begin position="337"/>
        <end position="351"/>
    </location>
</feature>
<dbReference type="InterPro" id="IPR019786">
    <property type="entry name" value="Zinc_finger_PHD-type_CS"/>
</dbReference>
<reference evidence="7" key="1">
    <citation type="journal article" date="2018" name="Nat. Microbiol.">
        <title>Leveraging single-cell genomics to expand the fungal tree of life.</title>
        <authorList>
            <person name="Ahrendt S.R."/>
            <person name="Quandt C.A."/>
            <person name="Ciobanu D."/>
            <person name="Clum A."/>
            <person name="Salamov A."/>
            <person name="Andreopoulos B."/>
            <person name="Cheng J.F."/>
            <person name="Woyke T."/>
            <person name="Pelin A."/>
            <person name="Henrissat B."/>
            <person name="Reynolds N.K."/>
            <person name="Benny G.L."/>
            <person name="Smith M.E."/>
            <person name="James T.Y."/>
            <person name="Grigoriev I.V."/>
        </authorList>
    </citation>
    <scope>NUCLEOTIDE SEQUENCE [LARGE SCALE GENOMIC DNA]</scope>
    <source>
        <strain evidence="7">RSA 468</strain>
    </source>
</reference>
<dbReference type="GO" id="GO:0008270">
    <property type="term" value="F:zinc ion binding"/>
    <property type="evidence" value="ECO:0007669"/>
    <property type="project" value="UniProtKB-KW"/>
</dbReference>
<feature type="compositionally biased region" description="Acidic residues" evidence="4">
    <location>
        <begin position="140"/>
        <end position="152"/>
    </location>
</feature>
<dbReference type="InterPro" id="IPR011011">
    <property type="entry name" value="Znf_FYVE_PHD"/>
</dbReference>
<dbReference type="SUPFAM" id="SSF57903">
    <property type="entry name" value="FYVE/PHD zinc finger"/>
    <property type="match status" value="1"/>
</dbReference>
<evidence type="ECO:0000313" key="7">
    <source>
        <dbReference type="Proteomes" id="UP000268162"/>
    </source>
</evidence>
<evidence type="ECO:0000256" key="1">
    <source>
        <dbReference type="ARBA" id="ARBA00022723"/>
    </source>
</evidence>
<keyword evidence="2" id="KW-0863">Zinc-finger</keyword>
<evidence type="ECO:0000313" key="6">
    <source>
        <dbReference type="EMBL" id="RKP37484.1"/>
    </source>
</evidence>
<dbReference type="Gene3D" id="3.30.40.10">
    <property type="entry name" value="Zinc/RING finger domain, C3HC4 (zinc finger)"/>
    <property type="match status" value="1"/>
</dbReference>
<feature type="region of interest" description="Disordered" evidence="4">
    <location>
        <begin position="1"/>
        <end position="38"/>
    </location>
</feature>
<evidence type="ECO:0000256" key="2">
    <source>
        <dbReference type="ARBA" id="ARBA00022771"/>
    </source>
</evidence>
<feature type="compositionally biased region" description="Polar residues" evidence="4">
    <location>
        <begin position="457"/>
        <end position="470"/>
    </location>
</feature>
<feature type="compositionally biased region" description="Polar residues" evidence="4">
    <location>
        <begin position="317"/>
        <end position="335"/>
    </location>
</feature>
<dbReference type="AlphaFoldDB" id="A0A4P9ZV68"/>
<name>A0A4P9ZV68_9FUNG</name>
<dbReference type="Pfam" id="PF20826">
    <property type="entry name" value="PHD_5"/>
    <property type="match status" value="1"/>
</dbReference>
<keyword evidence="7" id="KW-1185">Reference proteome</keyword>
<dbReference type="EMBL" id="ML002488">
    <property type="protein sequence ID" value="RKP37484.1"/>
    <property type="molecule type" value="Genomic_DNA"/>
</dbReference>
<keyword evidence="1" id="KW-0479">Metal-binding</keyword>
<keyword evidence="3" id="KW-0862">Zinc</keyword>
<feature type="compositionally biased region" description="Low complexity" evidence="4">
    <location>
        <begin position="119"/>
        <end position="139"/>
    </location>
</feature>
<organism evidence="6 7">
    <name type="scientific">Dimargaris cristalligena</name>
    <dbReference type="NCBI Taxonomy" id="215637"/>
    <lineage>
        <taxon>Eukaryota</taxon>
        <taxon>Fungi</taxon>
        <taxon>Fungi incertae sedis</taxon>
        <taxon>Zoopagomycota</taxon>
        <taxon>Kickxellomycotina</taxon>
        <taxon>Dimargaritomycetes</taxon>
        <taxon>Dimargaritales</taxon>
        <taxon>Dimargaritaceae</taxon>
        <taxon>Dimargaris</taxon>
    </lineage>
</organism>
<feature type="region of interest" description="Disordered" evidence="4">
    <location>
        <begin position="113"/>
        <end position="207"/>
    </location>
</feature>